<organism evidence="9 10">
    <name type="scientific">Scytalidium lignicola</name>
    <name type="common">Hyphomycete</name>
    <dbReference type="NCBI Taxonomy" id="5539"/>
    <lineage>
        <taxon>Eukaryota</taxon>
        <taxon>Fungi</taxon>
        <taxon>Dikarya</taxon>
        <taxon>Ascomycota</taxon>
        <taxon>Pezizomycotina</taxon>
        <taxon>Leotiomycetes</taxon>
        <taxon>Leotiomycetes incertae sedis</taxon>
        <taxon>Scytalidium</taxon>
    </lineage>
</organism>
<dbReference type="Gene3D" id="2.40.50.140">
    <property type="entry name" value="Nucleic acid-binding proteins"/>
    <property type="match status" value="1"/>
</dbReference>
<reference evidence="9 10" key="1">
    <citation type="submission" date="2018-05" db="EMBL/GenBank/DDBJ databases">
        <title>Draft genome sequence of Scytalidium lignicola DSM 105466, a ubiquitous saprotrophic fungus.</title>
        <authorList>
            <person name="Buettner E."/>
            <person name="Gebauer A.M."/>
            <person name="Hofrichter M."/>
            <person name="Liers C."/>
            <person name="Kellner H."/>
        </authorList>
    </citation>
    <scope>NUCLEOTIDE SEQUENCE [LARGE SCALE GENOMIC DNA]</scope>
    <source>
        <strain evidence="9 10">DSM 105466</strain>
    </source>
</reference>
<dbReference type="GO" id="GO:0005739">
    <property type="term" value="C:mitochondrion"/>
    <property type="evidence" value="ECO:0007669"/>
    <property type="project" value="TreeGrafter"/>
</dbReference>
<evidence type="ECO:0000256" key="7">
    <source>
        <dbReference type="ARBA" id="ARBA00023146"/>
    </source>
</evidence>
<dbReference type="InterPro" id="IPR006195">
    <property type="entry name" value="aa-tRNA-synth_II"/>
</dbReference>
<dbReference type="EC" id="6.1.1.22" evidence="2"/>
<dbReference type="GO" id="GO:0005524">
    <property type="term" value="F:ATP binding"/>
    <property type="evidence" value="ECO:0007669"/>
    <property type="project" value="UniProtKB-KW"/>
</dbReference>
<dbReference type="STRING" id="5539.A0A3E2H3U8"/>
<dbReference type="InterPro" id="IPR045864">
    <property type="entry name" value="aa-tRNA-synth_II/BPL/LPL"/>
</dbReference>
<dbReference type="GO" id="GO:0004816">
    <property type="term" value="F:asparagine-tRNA ligase activity"/>
    <property type="evidence" value="ECO:0007669"/>
    <property type="project" value="UniProtKB-EC"/>
</dbReference>
<dbReference type="PANTHER" id="PTHR22594:SF34">
    <property type="entry name" value="ASPARAGINE--TRNA LIGASE, MITOCHONDRIAL-RELATED"/>
    <property type="match status" value="1"/>
</dbReference>
<keyword evidence="6" id="KW-0648">Protein biosynthesis</keyword>
<dbReference type="Pfam" id="PF00152">
    <property type="entry name" value="tRNA-synt_2"/>
    <property type="match status" value="1"/>
</dbReference>
<dbReference type="InterPro" id="IPR004364">
    <property type="entry name" value="Aa-tRNA-synt_II"/>
</dbReference>
<evidence type="ECO:0000256" key="3">
    <source>
        <dbReference type="ARBA" id="ARBA00022598"/>
    </source>
</evidence>
<evidence type="ECO:0000256" key="6">
    <source>
        <dbReference type="ARBA" id="ARBA00022917"/>
    </source>
</evidence>
<dbReference type="NCBIfam" id="NF003037">
    <property type="entry name" value="PRK03932.1"/>
    <property type="match status" value="1"/>
</dbReference>
<feature type="domain" description="Aminoacyl-transfer RNA synthetases class-II family profile" evidence="8">
    <location>
        <begin position="268"/>
        <end position="529"/>
    </location>
</feature>
<keyword evidence="3" id="KW-0436">Ligase</keyword>
<gene>
    <name evidence="9" type="ORF">B7463_g8647</name>
</gene>
<dbReference type="Proteomes" id="UP000258309">
    <property type="component" value="Unassembled WGS sequence"/>
</dbReference>
<dbReference type="SUPFAM" id="SSF50249">
    <property type="entry name" value="Nucleic acid-binding proteins"/>
    <property type="match status" value="1"/>
</dbReference>
<keyword evidence="4" id="KW-0547">Nucleotide-binding</keyword>
<dbReference type="AlphaFoldDB" id="A0A3E2H3U8"/>
<keyword evidence="10" id="KW-1185">Reference proteome</keyword>
<proteinExistence type="inferred from homology"/>
<sequence length="531" mass="58838">MIDLAALPPDVTPRPALGGGFETCGSRGFGWALPRNFAAVRHARRFHGTPARYAPAAVPISKLLESQPADPDNITVNGFVRSIRQLKSRAFASIGDGSSLEPLQALLTPEQAQRLSTGTAVRLTGAWRPSPNPKAQSHELHVVGVDVLGSADPATFPLQKKYHTPEYLRTMPHLRTRTAFNSLLLRFRSQSIAQLTQFFASRDFTQTHPPIITSSDCEGAGEVFDVGTGPRNQAPTSLEDDDAFFRSPKYLTVSSQLHLEALAQSVGKVWTLSPTFRAERSDTARHLSEFYMLEAEVSFVDQMDEVMDLVEDMLRHLTKTLYPTRIGQELLHGKRPSENGLQIDPALTKELDGRWQGMMTGPWPRITYTEAIDILKSSNQPFNHTPQWGAGLQAEHERYIASTVGNGSPVFVTKYPKEIKPFYMLPSSADELSATQSGETVDCFDLLVPEVCEIVGGSMREHRYDELIRSMHSHGLIKGDVSDDLGPLKWYAELRQWGSMPHGGFGLGFDRLLGYLAGVGNIREIVTFPRQ</sequence>
<name>A0A3E2H3U8_SCYLI</name>
<dbReference type="PRINTS" id="PR01042">
    <property type="entry name" value="TRNASYNTHASP"/>
</dbReference>
<dbReference type="Gene3D" id="3.30.930.10">
    <property type="entry name" value="Bira Bifunctional Protein, Domain 2"/>
    <property type="match status" value="1"/>
</dbReference>
<keyword evidence="7" id="KW-0030">Aminoacyl-tRNA synthetase</keyword>
<evidence type="ECO:0000256" key="5">
    <source>
        <dbReference type="ARBA" id="ARBA00022840"/>
    </source>
</evidence>
<evidence type="ECO:0000256" key="4">
    <source>
        <dbReference type="ARBA" id="ARBA00022741"/>
    </source>
</evidence>
<dbReference type="EMBL" id="NCSJ02000194">
    <property type="protein sequence ID" value="RFU27693.1"/>
    <property type="molecule type" value="Genomic_DNA"/>
</dbReference>
<dbReference type="CDD" id="cd04318">
    <property type="entry name" value="EcAsnRS_like_N"/>
    <property type="match status" value="1"/>
</dbReference>
<dbReference type="NCBIfam" id="TIGR00457">
    <property type="entry name" value="asnS"/>
    <property type="match status" value="1"/>
</dbReference>
<comment type="similarity">
    <text evidence="1">Belongs to the class-II aminoacyl-tRNA synthetase family.</text>
</comment>
<keyword evidence="5" id="KW-0067">ATP-binding</keyword>
<dbReference type="InterPro" id="IPR002312">
    <property type="entry name" value="Asp/Asn-tRNA-synth_IIb"/>
</dbReference>
<evidence type="ECO:0000313" key="9">
    <source>
        <dbReference type="EMBL" id="RFU27693.1"/>
    </source>
</evidence>
<protein>
    <recommendedName>
        <fullName evidence="2">asparagine--tRNA ligase</fullName>
        <ecNumber evidence="2">6.1.1.22</ecNumber>
    </recommendedName>
</protein>
<feature type="non-terminal residue" evidence="9">
    <location>
        <position position="1"/>
    </location>
</feature>
<dbReference type="SUPFAM" id="SSF55681">
    <property type="entry name" value="Class II aaRS and biotin synthetases"/>
    <property type="match status" value="1"/>
</dbReference>
<comment type="caution">
    <text evidence="9">The sequence shown here is derived from an EMBL/GenBank/DDBJ whole genome shotgun (WGS) entry which is preliminary data.</text>
</comment>
<dbReference type="OrthoDB" id="43906at2759"/>
<dbReference type="CDD" id="cd00776">
    <property type="entry name" value="AsxRS_core"/>
    <property type="match status" value="1"/>
</dbReference>
<evidence type="ECO:0000259" key="8">
    <source>
        <dbReference type="PROSITE" id="PS50862"/>
    </source>
</evidence>
<dbReference type="InterPro" id="IPR012340">
    <property type="entry name" value="NA-bd_OB-fold"/>
</dbReference>
<feature type="non-terminal residue" evidence="9">
    <location>
        <position position="531"/>
    </location>
</feature>
<evidence type="ECO:0000256" key="2">
    <source>
        <dbReference type="ARBA" id="ARBA00012816"/>
    </source>
</evidence>
<accession>A0A3E2H3U8</accession>
<dbReference type="InterPro" id="IPR004522">
    <property type="entry name" value="Asn-tRNA-ligase"/>
</dbReference>
<dbReference type="PROSITE" id="PS50862">
    <property type="entry name" value="AA_TRNA_LIGASE_II"/>
    <property type="match status" value="1"/>
</dbReference>
<dbReference type="GO" id="GO:0006421">
    <property type="term" value="P:asparaginyl-tRNA aminoacylation"/>
    <property type="evidence" value="ECO:0007669"/>
    <property type="project" value="InterPro"/>
</dbReference>
<dbReference type="OMA" id="PEMAFYD"/>
<dbReference type="PANTHER" id="PTHR22594">
    <property type="entry name" value="ASPARTYL/LYSYL-TRNA SYNTHETASE"/>
    <property type="match status" value="1"/>
</dbReference>
<evidence type="ECO:0000313" key="10">
    <source>
        <dbReference type="Proteomes" id="UP000258309"/>
    </source>
</evidence>
<evidence type="ECO:0000256" key="1">
    <source>
        <dbReference type="ARBA" id="ARBA00008226"/>
    </source>
</evidence>